<dbReference type="SUPFAM" id="SSF56672">
    <property type="entry name" value="DNA/RNA polymerases"/>
    <property type="match status" value="1"/>
</dbReference>
<comment type="caution">
    <text evidence="3">The sequence shown here is derived from an EMBL/GenBank/DDBJ whole genome shotgun (WGS) entry which is preliminary data.</text>
</comment>
<sequence>MEGLLPDRATIDSWNGLADAAVWGGLEAGLARAVTRQLGDASLQSLPILAVIPAEVFEAALRNATRGGRGLHETEKAQWRLVMSAIRVKYGAPSLFATPSTHTPDVPASGGTATGLSGSKLKLKMSVDHEVEMLPATTLQKMRPQFVLAEGDNPLEKEEVTDAQLNCLYHKLQSGQPPFVDMGVWGAHGGRIARAMRFVSQQWRDGQWKAIELPGAANLDAWEEAWRIFRTAAIMLQLATAATLDRYAAEFRTRVRVLQHPDVWHVAAQADIRCRTEFWSQEKRKQEAFHATHPPLSAFIPEQPWNSVIRASASHSEFWSREFEKPAMLYNMAPQPLATDFAEMLEQLFCGNPSPVVKPDVLDERPWTIEELQVAIKRMKCKRGADEAGLVAEFLKHAPQELLVALLRLYNDILTVHHQDMQMIKAEYGKLLRTIVGPPGGMSWDQEWHEILHCWNVRAQRFADSSGIVAWPTHYVARLPDDRWARRILDWRRPGRRKLGRPTRTWESKFEEFCGACDLGDWKPVAVDAVFWKNMTDDFVFKTSLAAECPQGFCIELARAYVRELKIAKQRPEKPLAVDAGIAEVESSWQRALEDPSSQLGPERELTWLRQKVSHVLGCGPHERGLWGPLLGKLVLLSGDPDSEAASWPRRGTPVGIVNEIPEGGVFPKIDEDTLWLEGDRLDSLAELDGALNNYKSYEEELEAADALFQKEVDKGFVHWSKSRAELENKFGALVPSATGYISKIKLDGRSKADRCMISDAALFHTSRCRLQIFVGDPLIVARTTTEQLNSIFNVVLLWWLTLGLKVAWTKGAIGAEAEWIGAKLTVDDQAGFVRVSVTAAKVEEWRALLQWLDTRPLVGKKILQQFTGKMSWAAGFIPQLKPFVRMLYVFTLQWTADDEKKTGAVGSLHDAQEPSDLRCIPGEQGFIRSGVTPKVTKEVALHLAVHFASLEALHLWSEQNDWADALSRGCIVAEMGNNSAPGRHLGESTPFRKTEPVVKPYATGNRARAQEVAEDPEEFKRAMEEFQNDKFAASNQATHGARVQWWTHRAASLDVEPFPLTVATIDMAGALLKAGQYRSAAQYFAALKREHILNSHSWGDDLTLAVRDAIRSCVRGIGADKQCPALDLRKLEHIKEVEAVEGGPAKTVETVILFAFFACREMEAALRKVKHVQIEDTNRGCGVVSVLLQAATENGNVEDDPLIVTDKPKKTPTKQGMVKAFRRVAVALGLTEEEAQEITGHILRPMGAQLMARKGIEFYKIQLFCRWGSDVILKYLREALEMPNGHPKSTKMVKAIQNALETQSTQVLQEANQTKQEIDKILEELRAKSLAMNEKWTEELSRKFLPKFLLNTHSQTFHAVKDAFTTGCGFECRNSRDFKFSHEPPNPDSESFHMCEKAGCIKLFEVVAKAL</sequence>
<evidence type="ECO:0000256" key="1">
    <source>
        <dbReference type="ARBA" id="ARBA00023172"/>
    </source>
</evidence>
<proteinExistence type="predicted"/>
<protein>
    <submittedName>
        <fullName evidence="3">Uncharacterized protein</fullName>
    </submittedName>
</protein>
<dbReference type="EMBL" id="CAXAMN010005069">
    <property type="protein sequence ID" value="CAK9012129.1"/>
    <property type="molecule type" value="Genomic_DNA"/>
</dbReference>
<dbReference type="InterPro" id="IPR011010">
    <property type="entry name" value="DNA_brk_join_enz"/>
</dbReference>
<evidence type="ECO:0000313" key="4">
    <source>
        <dbReference type="Proteomes" id="UP001642484"/>
    </source>
</evidence>
<reference evidence="3 4" key="1">
    <citation type="submission" date="2024-02" db="EMBL/GenBank/DDBJ databases">
        <authorList>
            <person name="Chen Y."/>
            <person name="Shah S."/>
            <person name="Dougan E. K."/>
            <person name="Thang M."/>
            <person name="Chan C."/>
        </authorList>
    </citation>
    <scope>NUCLEOTIDE SEQUENCE [LARGE SCALE GENOMIC DNA]</scope>
</reference>
<evidence type="ECO:0000256" key="2">
    <source>
        <dbReference type="SAM" id="Coils"/>
    </source>
</evidence>
<keyword evidence="2" id="KW-0175">Coiled coil</keyword>
<keyword evidence="4" id="KW-1185">Reference proteome</keyword>
<dbReference type="InterPro" id="IPR013762">
    <property type="entry name" value="Integrase-like_cat_sf"/>
</dbReference>
<organism evidence="3 4">
    <name type="scientific">Durusdinium trenchii</name>
    <dbReference type="NCBI Taxonomy" id="1381693"/>
    <lineage>
        <taxon>Eukaryota</taxon>
        <taxon>Sar</taxon>
        <taxon>Alveolata</taxon>
        <taxon>Dinophyceae</taxon>
        <taxon>Suessiales</taxon>
        <taxon>Symbiodiniaceae</taxon>
        <taxon>Durusdinium</taxon>
    </lineage>
</organism>
<keyword evidence="1" id="KW-0233">DNA recombination</keyword>
<name>A0ABP0JD42_9DINO</name>
<accession>A0ABP0JD42</accession>
<dbReference type="InterPro" id="IPR043502">
    <property type="entry name" value="DNA/RNA_pol_sf"/>
</dbReference>
<dbReference type="Gene3D" id="1.10.443.10">
    <property type="entry name" value="Intergrase catalytic core"/>
    <property type="match status" value="1"/>
</dbReference>
<gene>
    <name evidence="3" type="ORF">CCMP2556_LOCUS10730</name>
</gene>
<dbReference type="Proteomes" id="UP001642484">
    <property type="component" value="Unassembled WGS sequence"/>
</dbReference>
<feature type="coiled-coil region" evidence="2">
    <location>
        <begin position="688"/>
        <end position="715"/>
    </location>
</feature>
<evidence type="ECO:0000313" key="3">
    <source>
        <dbReference type="EMBL" id="CAK9012129.1"/>
    </source>
</evidence>
<dbReference type="SUPFAM" id="SSF56349">
    <property type="entry name" value="DNA breaking-rejoining enzymes"/>
    <property type="match status" value="1"/>
</dbReference>